<proteinExistence type="predicted"/>
<evidence type="ECO:0000256" key="1">
    <source>
        <dbReference type="ARBA" id="ARBA00022536"/>
    </source>
</evidence>
<keyword evidence="2" id="KW-0732">Signal</keyword>
<evidence type="ECO:0000256" key="6">
    <source>
        <dbReference type="SAM" id="Phobius"/>
    </source>
</evidence>
<dbReference type="InterPro" id="IPR000742">
    <property type="entry name" value="EGF"/>
</dbReference>
<dbReference type="PROSITE" id="PS00010">
    <property type="entry name" value="ASX_HYDROXYL"/>
    <property type="match status" value="1"/>
</dbReference>
<dbReference type="PROSITE" id="PS00022">
    <property type="entry name" value="EGF_1"/>
    <property type="match status" value="1"/>
</dbReference>
<dbReference type="InterPro" id="IPR000152">
    <property type="entry name" value="EGF-type_Asp/Asn_hydroxyl_site"/>
</dbReference>
<feature type="transmembrane region" description="Helical" evidence="6">
    <location>
        <begin position="130"/>
        <end position="155"/>
    </location>
</feature>
<dbReference type="SUPFAM" id="SSF57196">
    <property type="entry name" value="EGF/Laminin"/>
    <property type="match status" value="1"/>
</dbReference>
<dbReference type="GO" id="GO:0005509">
    <property type="term" value="F:calcium ion binding"/>
    <property type="evidence" value="ECO:0007669"/>
    <property type="project" value="InterPro"/>
</dbReference>
<evidence type="ECO:0000256" key="5">
    <source>
        <dbReference type="PROSITE-ProRule" id="PRU00076"/>
    </source>
</evidence>
<dbReference type="CDD" id="cd00054">
    <property type="entry name" value="EGF_CA"/>
    <property type="match status" value="1"/>
</dbReference>
<keyword evidence="4 5" id="KW-1015">Disulfide bond</keyword>
<dbReference type="InterPro" id="IPR018097">
    <property type="entry name" value="EGF_Ca-bd_CS"/>
</dbReference>
<dbReference type="FunFam" id="2.10.25.10:FF:000038">
    <property type="entry name" value="Fibrillin 2"/>
    <property type="match status" value="1"/>
</dbReference>
<evidence type="ECO:0000256" key="4">
    <source>
        <dbReference type="ARBA" id="ARBA00023157"/>
    </source>
</evidence>
<dbReference type="STRING" id="7395.A0A1A9V3K1"/>
<keyword evidence="6" id="KW-0472">Membrane</keyword>
<dbReference type="Proteomes" id="UP000078200">
    <property type="component" value="Unassembled WGS sequence"/>
</dbReference>
<dbReference type="PROSITE" id="PS01187">
    <property type="entry name" value="EGF_CA"/>
    <property type="match status" value="1"/>
</dbReference>
<name>A0A1A9V3K1_GLOAU</name>
<feature type="domain" description="EGF-like" evidence="7">
    <location>
        <begin position="38"/>
        <end position="77"/>
    </location>
</feature>
<dbReference type="AlphaFoldDB" id="A0A1A9V3K1"/>
<dbReference type="SMART" id="SM00181">
    <property type="entry name" value="EGF"/>
    <property type="match status" value="2"/>
</dbReference>
<dbReference type="Pfam" id="PF07645">
    <property type="entry name" value="EGF_CA"/>
    <property type="match status" value="1"/>
</dbReference>
<keyword evidence="3" id="KW-0677">Repeat</keyword>
<dbReference type="InterPro" id="IPR049883">
    <property type="entry name" value="NOTCH1_EGF-like"/>
</dbReference>
<evidence type="ECO:0000256" key="2">
    <source>
        <dbReference type="ARBA" id="ARBA00022729"/>
    </source>
</evidence>
<keyword evidence="6" id="KW-0812">Transmembrane</keyword>
<dbReference type="PANTHER" id="PTHR12916">
    <property type="entry name" value="CYTOCHROME C OXIDASE POLYPEPTIDE VIC-2"/>
    <property type="match status" value="1"/>
</dbReference>
<keyword evidence="6" id="KW-1133">Transmembrane helix</keyword>
<dbReference type="VEuPathDB" id="VectorBase:GAUT024593"/>
<evidence type="ECO:0000313" key="9">
    <source>
        <dbReference type="Proteomes" id="UP000078200"/>
    </source>
</evidence>
<sequence>MSTNGFVDTNTRNNEIPSIGAEQGAAKYISSTNGVFNNFDECNNNKFHDCSSNAHCFNLQGTYTCICREGFIDLSKNNVHPGRLCSAEIIGCAQCQYQGKCTLSGLKSNSYICECFLWYTGAKCGVNLKIFLIGFIAAGSFLFSLLLFSVLLTYIRRKKVCGLDSSILTCITIPDNPDFNRDKEIQPTFPHCTSQYYNSSSNCVRNVSGAMPTAKSKKKSIMLEKCAIIKDSSSDSSENSVISALRTVIVIPERIKYKNFASSCPLPIIFHVGAVWKQHFNEVSVGTMARSKVVHRTSYHHQRNGDIEKWHRTLTMFPGQFVAEKTYSADNGENMQKNTNLQDNPCNTPELCKVVKHTDKTLRNKTITEGKPYQLIGLNQRKSFYKLVTTRWNYMKNKKELTFEGSKLYVSNINSTDNCGDVDVHIIIERRRLLLLWTYKDHHIKDR</sequence>
<accession>A0A1A9V3K1</accession>
<evidence type="ECO:0000259" key="7">
    <source>
        <dbReference type="PROSITE" id="PS50026"/>
    </source>
</evidence>
<keyword evidence="9" id="KW-1185">Reference proteome</keyword>
<evidence type="ECO:0000313" key="8">
    <source>
        <dbReference type="EnsemblMetazoa" id="GAUT024593-PA"/>
    </source>
</evidence>
<feature type="domain" description="EGF-like" evidence="7">
    <location>
        <begin position="88"/>
        <end position="125"/>
    </location>
</feature>
<organism evidence="8 9">
    <name type="scientific">Glossina austeni</name>
    <name type="common">Savannah tsetse fly</name>
    <dbReference type="NCBI Taxonomy" id="7395"/>
    <lineage>
        <taxon>Eukaryota</taxon>
        <taxon>Metazoa</taxon>
        <taxon>Ecdysozoa</taxon>
        <taxon>Arthropoda</taxon>
        <taxon>Hexapoda</taxon>
        <taxon>Insecta</taxon>
        <taxon>Pterygota</taxon>
        <taxon>Neoptera</taxon>
        <taxon>Endopterygota</taxon>
        <taxon>Diptera</taxon>
        <taxon>Brachycera</taxon>
        <taxon>Muscomorpha</taxon>
        <taxon>Hippoboscoidea</taxon>
        <taxon>Glossinidae</taxon>
        <taxon>Glossina</taxon>
    </lineage>
</organism>
<keyword evidence="1 5" id="KW-0245">EGF-like domain</keyword>
<feature type="disulfide bond" evidence="5">
    <location>
        <begin position="115"/>
        <end position="124"/>
    </location>
</feature>
<evidence type="ECO:0000256" key="3">
    <source>
        <dbReference type="ARBA" id="ARBA00022737"/>
    </source>
</evidence>
<dbReference type="PROSITE" id="PS50026">
    <property type="entry name" value="EGF_3"/>
    <property type="match status" value="2"/>
</dbReference>
<comment type="caution">
    <text evidence="5">Lacks conserved residue(s) required for the propagation of feature annotation.</text>
</comment>
<reference evidence="8" key="1">
    <citation type="submission" date="2020-05" db="UniProtKB">
        <authorList>
            <consortium name="EnsemblMetazoa"/>
        </authorList>
    </citation>
    <scope>IDENTIFICATION</scope>
    <source>
        <strain evidence="8">TTRI</strain>
    </source>
</reference>
<dbReference type="EnsemblMetazoa" id="GAUT024593-RA">
    <property type="protein sequence ID" value="GAUT024593-PA"/>
    <property type="gene ID" value="GAUT024593"/>
</dbReference>
<dbReference type="InterPro" id="IPR001881">
    <property type="entry name" value="EGF-like_Ca-bd_dom"/>
</dbReference>
<dbReference type="Gene3D" id="2.10.25.10">
    <property type="entry name" value="Laminin"/>
    <property type="match status" value="1"/>
</dbReference>
<dbReference type="SMART" id="SM00179">
    <property type="entry name" value="EGF_CA"/>
    <property type="match status" value="1"/>
</dbReference>
<protein>
    <recommendedName>
        <fullName evidence="7">EGF-like domain-containing protein</fullName>
    </recommendedName>
</protein>
<dbReference type="PANTHER" id="PTHR12916:SF4">
    <property type="entry name" value="UNINFLATABLE, ISOFORM C"/>
    <property type="match status" value="1"/>
</dbReference>